<proteinExistence type="inferred from homology"/>
<dbReference type="Pfam" id="PF00577">
    <property type="entry name" value="Usher"/>
    <property type="match status" value="1"/>
</dbReference>
<gene>
    <name evidence="13" type="ORF">KFS80_06715</name>
</gene>
<dbReference type="SUPFAM" id="SSF141729">
    <property type="entry name" value="FimD N-terminal domain-like"/>
    <property type="match status" value="1"/>
</dbReference>
<dbReference type="Pfam" id="PF13954">
    <property type="entry name" value="PapC_N"/>
    <property type="match status" value="1"/>
</dbReference>
<evidence type="ECO:0000313" key="14">
    <source>
        <dbReference type="Proteomes" id="UP000676035"/>
    </source>
</evidence>
<evidence type="ECO:0000256" key="3">
    <source>
        <dbReference type="ARBA" id="ARBA00022448"/>
    </source>
</evidence>
<dbReference type="InterPro" id="IPR018030">
    <property type="entry name" value="Fimbrial_membr_usher_CS"/>
</dbReference>
<evidence type="ECO:0000256" key="4">
    <source>
        <dbReference type="ARBA" id="ARBA00022452"/>
    </source>
</evidence>
<dbReference type="Proteomes" id="UP000676035">
    <property type="component" value="Unassembled WGS sequence"/>
</dbReference>
<keyword evidence="5 9" id="KW-0812">Transmembrane</keyword>
<keyword evidence="6 10" id="KW-0732">Signal</keyword>
<dbReference type="InterPro" id="IPR043142">
    <property type="entry name" value="PapC-like_C_sf"/>
</dbReference>
<comment type="subcellular location">
    <subcellularLocation>
        <location evidence="1 9">Cell outer membrane</location>
        <topology evidence="1 9">Multi-pass membrane protein</topology>
    </subcellularLocation>
</comment>
<protein>
    <submittedName>
        <fullName evidence="13">Fimbrial biogenesis outer membrane usher protein</fullName>
    </submittedName>
</protein>
<keyword evidence="14" id="KW-1185">Reference proteome</keyword>
<comment type="similarity">
    <text evidence="2 9">Belongs to the fimbrial export usher family.</text>
</comment>
<keyword evidence="4" id="KW-1134">Transmembrane beta strand</keyword>
<keyword evidence="3 9" id="KW-0813">Transport</keyword>
<evidence type="ECO:0000256" key="7">
    <source>
        <dbReference type="ARBA" id="ARBA00023136"/>
    </source>
</evidence>
<feature type="signal peptide" evidence="10">
    <location>
        <begin position="1"/>
        <end position="43"/>
    </location>
</feature>
<dbReference type="PROSITE" id="PS01151">
    <property type="entry name" value="FIMBRIAL_USHER"/>
    <property type="match status" value="1"/>
</dbReference>
<dbReference type="EMBL" id="JAGYHF010000003">
    <property type="protein sequence ID" value="MBS4077980.1"/>
    <property type="molecule type" value="Genomic_DNA"/>
</dbReference>
<dbReference type="PANTHER" id="PTHR30451:SF20">
    <property type="entry name" value="FIMBRIAE USHER"/>
    <property type="match status" value="1"/>
</dbReference>
<dbReference type="Gene3D" id="2.60.40.3110">
    <property type="match status" value="1"/>
</dbReference>
<comment type="caution">
    <text evidence="13">The sequence shown here is derived from an EMBL/GenBank/DDBJ whole genome shotgun (WGS) entry which is preliminary data.</text>
</comment>
<evidence type="ECO:0000259" key="12">
    <source>
        <dbReference type="Pfam" id="PF13954"/>
    </source>
</evidence>
<dbReference type="RefSeq" id="WP_212544307.1">
    <property type="nucleotide sequence ID" value="NZ_JAGYHF010000003.1"/>
</dbReference>
<dbReference type="InterPro" id="IPR037224">
    <property type="entry name" value="PapC_N_sf"/>
</dbReference>
<evidence type="ECO:0000256" key="5">
    <source>
        <dbReference type="ARBA" id="ARBA00022692"/>
    </source>
</evidence>
<feature type="domain" description="PapC-like C-terminal" evidence="11">
    <location>
        <begin position="774"/>
        <end position="828"/>
    </location>
</feature>
<evidence type="ECO:0000256" key="8">
    <source>
        <dbReference type="ARBA" id="ARBA00023237"/>
    </source>
</evidence>
<sequence>MTDLYRLHSAVGKHFAVRKKRLQTAVLQALTLLIGGASGAVFAGTEPADVTFDSTFLQGYGQNLDLSRYARAGMVPAGEYRLQVTVNGKDQMSQTVRVVAAGKNASRFCFRAADVERWGVRVNKLPDQEQVAKTLASDCVEVQALIPGASFRMDMASLQGDLSIPQAYAGRVRRGYVDPSEWDSGVTAGFVTYNANAFENQNSVGDDSSSFSLGVNSGFNIADWRLRHNGNFNYDDDAGSTYSATNSYAQHDVSSMKAQFTLGEYFTPGDSFDSVPFTGVQLASDDSMLPESERGFAPIVRGIADTNAKVTIRQAGRIIHEVTVAPGAFVIDDLYATGYAGDLDVTVTEADGRQKTFTVAFASVVQMLRPGSSRFSLTVGRYRDDNLDDQLRFTQGTYRRGISNLLTLYGGGILAEDYGSLITGAAVGTPIGAIAFDASFSRASGLPQITTDEGSGDSSGRSYRISYSKLIDETRTNFALAAYRFSSEGYLGLSTFAHLHEGDPTQAYLERNRFQVSVSQPMGEVGDFYVNGVSSSYWDGRADSTTYQVGYSKSFNWGSLSVSAGREFQDDESNDTYLLSLSVPLGSGSRRPTLSTTASYDGDNNSTVRTNVTGTAGERNQANYGVYASRSSSDDDSTHSYGGNVQYRSSIAQVGASVSRGEDFTQYTGSASGTVVAHSGGIVFSPEQGETMALIEARGAGGASVANGQGNALDDDGQALTAGLVPYRNNNVGINPKGLPVDVELENTQQQVAPRRGAIVRLDYPTIIGKPLLLQLDNNADVPFGAQVVDADGKQIALVGQGGLIFVRGEHQGLKAVWGEDSGQSCLLLFDPATGAEDQLYQQVDATCVHG</sequence>
<feature type="chain" id="PRO_5046858547" evidence="10">
    <location>
        <begin position="44"/>
        <end position="851"/>
    </location>
</feature>
<keyword evidence="7 9" id="KW-0472">Membrane</keyword>
<evidence type="ECO:0000256" key="6">
    <source>
        <dbReference type="ARBA" id="ARBA00022729"/>
    </source>
</evidence>
<dbReference type="Gene3D" id="3.10.20.410">
    <property type="match status" value="1"/>
</dbReference>
<organism evidence="13 14">
    <name type="scientific">Pseudomonas rustica</name>
    <dbReference type="NCBI Taxonomy" id="2827099"/>
    <lineage>
        <taxon>Bacteria</taxon>
        <taxon>Pseudomonadati</taxon>
        <taxon>Pseudomonadota</taxon>
        <taxon>Gammaproteobacteria</taxon>
        <taxon>Pseudomonadales</taxon>
        <taxon>Pseudomonadaceae</taxon>
        <taxon>Pseudomonas</taxon>
    </lineage>
</organism>
<evidence type="ECO:0000256" key="1">
    <source>
        <dbReference type="ARBA" id="ARBA00004571"/>
    </source>
</evidence>
<evidence type="ECO:0000256" key="10">
    <source>
        <dbReference type="SAM" id="SignalP"/>
    </source>
</evidence>
<reference evidence="13 14" key="1">
    <citation type="submission" date="2021-04" db="EMBL/GenBank/DDBJ databases">
        <title>Pseudomonas rustica sp. nov. isolated from raw milk.</title>
        <authorList>
            <person name="Fiedler G."/>
            <person name="Gieschler S."/>
            <person name="Kabisch J."/>
            <person name="Grimmler C."/>
            <person name="Brinks E."/>
            <person name="Wagner N."/>
            <person name="Hetzer B."/>
            <person name="Franz C.M.A.P."/>
            <person name="Boehnlein C."/>
        </authorList>
    </citation>
    <scope>NUCLEOTIDE SEQUENCE [LARGE SCALE GENOMIC DNA]</scope>
    <source>
        <strain evidence="13 14">MBT-4</strain>
    </source>
</reference>
<keyword evidence="8 9" id="KW-0998">Cell outer membrane</keyword>
<evidence type="ECO:0000259" key="11">
    <source>
        <dbReference type="Pfam" id="PF13953"/>
    </source>
</evidence>
<dbReference type="InterPro" id="IPR025949">
    <property type="entry name" value="PapC-like_C"/>
</dbReference>
<evidence type="ECO:0000256" key="9">
    <source>
        <dbReference type="RuleBase" id="RU003884"/>
    </source>
</evidence>
<name>A0ABS5MUM0_9PSED</name>
<feature type="domain" description="PapC N-terminal" evidence="12">
    <location>
        <begin position="51"/>
        <end position="197"/>
    </location>
</feature>
<keyword evidence="9" id="KW-1029">Fimbrium biogenesis</keyword>
<dbReference type="InterPro" id="IPR025885">
    <property type="entry name" value="PapC_N"/>
</dbReference>
<dbReference type="Gene3D" id="2.60.40.2070">
    <property type="match status" value="1"/>
</dbReference>
<dbReference type="InterPro" id="IPR042186">
    <property type="entry name" value="FimD_plug_dom"/>
</dbReference>
<accession>A0ABS5MUM0</accession>
<evidence type="ECO:0000256" key="2">
    <source>
        <dbReference type="ARBA" id="ARBA00008064"/>
    </source>
</evidence>
<dbReference type="InterPro" id="IPR000015">
    <property type="entry name" value="Fimb_usher"/>
</dbReference>
<dbReference type="PANTHER" id="PTHR30451">
    <property type="entry name" value="OUTER MEMBRANE USHER PROTEIN"/>
    <property type="match status" value="1"/>
</dbReference>
<dbReference type="Pfam" id="PF13953">
    <property type="entry name" value="PapC_C"/>
    <property type="match status" value="1"/>
</dbReference>
<dbReference type="Gene3D" id="2.60.40.2610">
    <property type="entry name" value="Outer membrane usher protein FimD, plug domain"/>
    <property type="match status" value="1"/>
</dbReference>
<evidence type="ECO:0000313" key="13">
    <source>
        <dbReference type="EMBL" id="MBS4077980.1"/>
    </source>
</evidence>